<comment type="caution">
    <text evidence="3">The sequence shown here is derived from an EMBL/GenBank/DDBJ whole genome shotgun (WGS) entry which is preliminary data.</text>
</comment>
<feature type="region of interest" description="Disordered" evidence="1">
    <location>
        <begin position="62"/>
        <end position="94"/>
    </location>
</feature>
<reference evidence="3" key="1">
    <citation type="submission" date="2021-04" db="EMBL/GenBank/DDBJ databases">
        <title>novel species isolated from subtropical streams in China.</title>
        <authorList>
            <person name="Lu H."/>
        </authorList>
    </citation>
    <scope>NUCLEOTIDE SEQUENCE</scope>
    <source>
        <strain evidence="3">LFS511W</strain>
    </source>
</reference>
<evidence type="ECO:0000313" key="4">
    <source>
        <dbReference type="Proteomes" id="UP000680067"/>
    </source>
</evidence>
<proteinExistence type="predicted"/>
<name>A0A941DIS6_9BURK</name>
<evidence type="ECO:0000256" key="1">
    <source>
        <dbReference type="SAM" id="MobiDB-lite"/>
    </source>
</evidence>
<organism evidence="3 4">
    <name type="scientific">Undibacterium luofuense</name>
    <dbReference type="NCBI Taxonomy" id="2828733"/>
    <lineage>
        <taxon>Bacteria</taxon>
        <taxon>Pseudomonadati</taxon>
        <taxon>Pseudomonadota</taxon>
        <taxon>Betaproteobacteria</taxon>
        <taxon>Burkholderiales</taxon>
        <taxon>Oxalobacteraceae</taxon>
        <taxon>Undibacterium</taxon>
    </lineage>
</organism>
<evidence type="ECO:0000313" key="3">
    <source>
        <dbReference type="EMBL" id="MBR7781712.1"/>
    </source>
</evidence>
<keyword evidence="2" id="KW-1133">Transmembrane helix</keyword>
<dbReference type="AlphaFoldDB" id="A0A941DIS6"/>
<keyword evidence="2" id="KW-0472">Membrane</keyword>
<dbReference type="Proteomes" id="UP000680067">
    <property type="component" value="Unassembled WGS sequence"/>
</dbReference>
<sequence length="114" mass="12542">MTIFAQMSELTPFYVFLQQPGIIPIRRIAMRPTRYGIRLTAFILAGGAMYLWQQQVMQNSGQGTDEATAISAGDTNSATASPPPDDDKKEDAEKKIDSKSVVVLVLMLFEMGVL</sequence>
<accession>A0A941DIS6</accession>
<feature type="transmembrane region" description="Helical" evidence="2">
    <location>
        <begin position="35"/>
        <end position="52"/>
    </location>
</feature>
<dbReference type="RefSeq" id="WP_212687059.1">
    <property type="nucleotide sequence ID" value="NZ_JAGSPN010000003.1"/>
</dbReference>
<gene>
    <name evidence="3" type="ORF">KDM89_06145</name>
</gene>
<keyword evidence="2" id="KW-0812">Transmembrane</keyword>
<keyword evidence="4" id="KW-1185">Reference proteome</keyword>
<dbReference type="EMBL" id="JAGSPN010000003">
    <property type="protein sequence ID" value="MBR7781712.1"/>
    <property type="molecule type" value="Genomic_DNA"/>
</dbReference>
<feature type="compositionally biased region" description="Basic and acidic residues" evidence="1">
    <location>
        <begin position="85"/>
        <end position="94"/>
    </location>
</feature>
<protein>
    <submittedName>
        <fullName evidence="3">Uncharacterized protein</fullName>
    </submittedName>
</protein>
<evidence type="ECO:0000256" key="2">
    <source>
        <dbReference type="SAM" id="Phobius"/>
    </source>
</evidence>